<comment type="caution">
    <text evidence="1">The sequence shown here is derived from an EMBL/GenBank/DDBJ whole genome shotgun (WGS) entry which is preliminary data.</text>
</comment>
<proteinExistence type="predicted"/>
<sequence length="304" mass="34440">MSYLTDSRGDLVQYLWPSEECKRLFTDTPIAEAQRWEIFPTTVEDMVDWAEVIIDKNAVNTFRNRVLIYKASPTGSISTDVVYPVTLRLNGYIDRMDIKRLGNWDGNADNIRFAHQFITLVPGSSRDAWLATVGCLNTTATFISRALSIPLANETPFKNKISLQRKVFYQHPRIKPITASFADDPKNWLANVPADWTLDDEVVVGRKTDKGKIVHLSHMMLSPGDFVEVSAGFDIVFTRDPSTSRNTIKIYLAFEHILSILPAQDQLLPVETTKKRKECESPNKGPTIQKKHHALNFSDGLEQT</sequence>
<name>A0ACB7ZU02_9AGAM</name>
<keyword evidence="2" id="KW-1185">Reference proteome</keyword>
<accession>A0ACB7ZU02</accession>
<evidence type="ECO:0000313" key="2">
    <source>
        <dbReference type="Proteomes" id="UP000790377"/>
    </source>
</evidence>
<protein>
    <submittedName>
        <fullName evidence="1">Uncharacterized protein</fullName>
    </submittedName>
</protein>
<reference evidence="1" key="1">
    <citation type="journal article" date="2021" name="New Phytol.">
        <title>Evolutionary innovations through gain and loss of genes in the ectomycorrhizal Boletales.</title>
        <authorList>
            <person name="Wu G."/>
            <person name="Miyauchi S."/>
            <person name="Morin E."/>
            <person name="Kuo A."/>
            <person name="Drula E."/>
            <person name="Varga T."/>
            <person name="Kohler A."/>
            <person name="Feng B."/>
            <person name="Cao Y."/>
            <person name="Lipzen A."/>
            <person name="Daum C."/>
            <person name="Hundley H."/>
            <person name="Pangilinan J."/>
            <person name="Johnson J."/>
            <person name="Barry K."/>
            <person name="LaButti K."/>
            <person name="Ng V."/>
            <person name="Ahrendt S."/>
            <person name="Min B."/>
            <person name="Choi I.G."/>
            <person name="Park H."/>
            <person name="Plett J.M."/>
            <person name="Magnuson J."/>
            <person name="Spatafora J.W."/>
            <person name="Nagy L.G."/>
            <person name="Henrissat B."/>
            <person name="Grigoriev I.V."/>
            <person name="Yang Z.L."/>
            <person name="Xu J."/>
            <person name="Martin F.M."/>
        </authorList>
    </citation>
    <scope>NUCLEOTIDE SEQUENCE</scope>
    <source>
        <strain evidence="1">ATCC 28755</strain>
    </source>
</reference>
<gene>
    <name evidence="1" type="ORF">BJ138DRAFT_1119305</name>
</gene>
<organism evidence="1 2">
    <name type="scientific">Hygrophoropsis aurantiaca</name>
    <dbReference type="NCBI Taxonomy" id="72124"/>
    <lineage>
        <taxon>Eukaryota</taxon>
        <taxon>Fungi</taxon>
        <taxon>Dikarya</taxon>
        <taxon>Basidiomycota</taxon>
        <taxon>Agaricomycotina</taxon>
        <taxon>Agaricomycetes</taxon>
        <taxon>Agaricomycetidae</taxon>
        <taxon>Boletales</taxon>
        <taxon>Coniophorineae</taxon>
        <taxon>Hygrophoropsidaceae</taxon>
        <taxon>Hygrophoropsis</taxon>
    </lineage>
</organism>
<evidence type="ECO:0000313" key="1">
    <source>
        <dbReference type="EMBL" id="KAH7904556.1"/>
    </source>
</evidence>
<dbReference type="Proteomes" id="UP000790377">
    <property type="component" value="Unassembled WGS sequence"/>
</dbReference>
<dbReference type="EMBL" id="MU268433">
    <property type="protein sequence ID" value="KAH7904556.1"/>
    <property type="molecule type" value="Genomic_DNA"/>
</dbReference>